<evidence type="ECO:0000259" key="1">
    <source>
        <dbReference type="Pfam" id="PF23947"/>
    </source>
</evidence>
<gene>
    <name evidence="2" type="ORF">GCM10007392_13360</name>
</gene>
<accession>A0A918N8I4</accession>
<organism evidence="2 3">
    <name type="scientific">Saccharospirillum salsuginis</name>
    <dbReference type="NCBI Taxonomy" id="418750"/>
    <lineage>
        <taxon>Bacteria</taxon>
        <taxon>Pseudomonadati</taxon>
        <taxon>Pseudomonadota</taxon>
        <taxon>Gammaproteobacteria</taxon>
        <taxon>Oceanospirillales</taxon>
        <taxon>Saccharospirillaceae</taxon>
        <taxon>Saccharospirillum</taxon>
    </lineage>
</organism>
<comment type="caution">
    <text evidence="2">The sequence shown here is derived from an EMBL/GenBank/DDBJ whole genome shotgun (WGS) entry which is preliminary data.</text>
</comment>
<dbReference type="EMBL" id="BMXR01000003">
    <property type="protein sequence ID" value="GGX47818.1"/>
    <property type="molecule type" value="Genomic_DNA"/>
</dbReference>
<protein>
    <recommendedName>
        <fullName evidence="1">DUF7281 domain-containing protein</fullName>
    </recommendedName>
</protein>
<feature type="domain" description="DUF7281" evidence="1">
    <location>
        <begin position="152"/>
        <end position="287"/>
    </location>
</feature>
<dbReference type="Proteomes" id="UP000626148">
    <property type="component" value="Unassembled WGS sequence"/>
</dbReference>
<evidence type="ECO:0000313" key="3">
    <source>
        <dbReference type="Proteomes" id="UP000626148"/>
    </source>
</evidence>
<dbReference type="Pfam" id="PF23947">
    <property type="entry name" value="DUF7281"/>
    <property type="match status" value="1"/>
</dbReference>
<dbReference type="RefSeq" id="WP_189607739.1">
    <property type="nucleotide sequence ID" value="NZ_BMXR01000003.1"/>
</dbReference>
<reference evidence="2" key="2">
    <citation type="submission" date="2020-09" db="EMBL/GenBank/DDBJ databases">
        <authorList>
            <person name="Sun Q."/>
            <person name="Kim S."/>
        </authorList>
    </citation>
    <scope>NUCLEOTIDE SEQUENCE</scope>
    <source>
        <strain evidence="2">KCTC 22169</strain>
    </source>
</reference>
<sequence>MSRPLRAALDKLRAAEQGRLPGSALSKAQKTTLDDFARQTGAVRREPAGRGVIYHIVQPTIVEHHWRRLSPVEADDLDAALPDRATNIGTRRDSKGARHGHAIQYLLLKAGGGYPIWHDDQGHRLDLRQATDAQGAAALAISADNRWSTEGDLWLIENQALFDRLDWLPESTQASALYYGGHLSGLLLDWLAEQPRADRIWFFPDYDGVGLGNYARARARLGDRVSLWLMPNWSTKLAHYGNSDRWMSSREHFNSARRALSELDEADPALALMDAMAEKGLGLEQEAVWLPEPE</sequence>
<dbReference type="AlphaFoldDB" id="A0A918N8I4"/>
<evidence type="ECO:0000313" key="2">
    <source>
        <dbReference type="EMBL" id="GGX47818.1"/>
    </source>
</evidence>
<proteinExistence type="predicted"/>
<keyword evidence="3" id="KW-1185">Reference proteome</keyword>
<name>A0A918N8I4_9GAMM</name>
<dbReference type="InterPro" id="IPR055705">
    <property type="entry name" value="DUF7281"/>
</dbReference>
<reference evidence="2" key="1">
    <citation type="journal article" date="2014" name="Int. J. Syst. Evol. Microbiol.">
        <title>Complete genome sequence of Corynebacterium casei LMG S-19264T (=DSM 44701T), isolated from a smear-ripened cheese.</title>
        <authorList>
            <consortium name="US DOE Joint Genome Institute (JGI-PGF)"/>
            <person name="Walter F."/>
            <person name="Albersmeier A."/>
            <person name="Kalinowski J."/>
            <person name="Ruckert C."/>
        </authorList>
    </citation>
    <scope>NUCLEOTIDE SEQUENCE</scope>
    <source>
        <strain evidence="2">KCTC 22169</strain>
    </source>
</reference>